<accession>E8MZ55</accession>
<protein>
    <recommendedName>
        <fullName evidence="1">Methyltransferase type 11 domain-containing protein</fullName>
    </recommendedName>
</protein>
<evidence type="ECO:0000313" key="2">
    <source>
        <dbReference type="EMBL" id="BAJ62198.1"/>
    </source>
</evidence>
<feature type="domain" description="Methyltransferase type 11" evidence="1">
    <location>
        <begin position="39"/>
        <end position="129"/>
    </location>
</feature>
<dbReference type="RefSeq" id="WP_013558596.1">
    <property type="nucleotide sequence ID" value="NC_014960.1"/>
</dbReference>
<keyword evidence="3" id="KW-1185">Reference proteome</keyword>
<gene>
    <name evidence="2" type="ordered locus">ANT_01640</name>
</gene>
<dbReference type="EMBL" id="AP012029">
    <property type="protein sequence ID" value="BAJ62198.1"/>
    <property type="molecule type" value="Genomic_DNA"/>
</dbReference>
<reference evidence="2 3" key="1">
    <citation type="submission" date="2010-12" db="EMBL/GenBank/DDBJ databases">
        <title>Whole genome sequence of Anaerolinea thermophila UNI-1.</title>
        <authorList>
            <person name="Narita-Yamada S."/>
            <person name="Kishi E."/>
            <person name="Watanabe Y."/>
            <person name="Takasaki K."/>
            <person name="Ankai A."/>
            <person name="Oguchi A."/>
            <person name="Fukui S."/>
            <person name="Takahashi M."/>
            <person name="Yashiro I."/>
            <person name="Hosoyama A."/>
            <person name="Sekiguchi Y."/>
            <person name="Hanada S."/>
            <person name="Fujita N."/>
        </authorList>
    </citation>
    <scope>NUCLEOTIDE SEQUENCE [LARGE SCALE GENOMIC DNA]</scope>
    <source>
        <strain evidence="3">DSM 14523 / JCM 11388 / NBRC 100420 / UNI-1</strain>
    </source>
</reference>
<dbReference type="SUPFAM" id="SSF53335">
    <property type="entry name" value="S-adenosyl-L-methionine-dependent methyltransferases"/>
    <property type="match status" value="1"/>
</dbReference>
<dbReference type="Pfam" id="PF08241">
    <property type="entry name" value="Methyltransf_11"/>
    <property type="match status" value="1"/>
</dbReference>
<dbReference type="OrthoDB" id="9772751at2"/>
<sequence>MPAFDHFDLLAPFYERFIHPRPPEDLLAHLHLPVDGALLDAGGGTGRVSQFLRDQARLVVVADLSCRMLAQARQKNGLCPVCSHTERLPFPDHAFARIIMVDALHHVCDQRATARELWRLLQPGGRLIIEEPDLRRFAVKLIALAEKLALMRSHFLAPPDIAALFDEPQAQVSVIAGTFNVWVVVEKPASPSAA</sequence>
<dbReference type="PANTHER" id="PTHR42912">
    <property type="entry name" value="METHYLTRANSFERASE"/>
    <property type="match status" value="1"/>
</dbReference>
<dbReference type="STRING" id="926569.ANT_01640"/>
<dbReference type="InParanoid" id="E8MZ55"/>
<dbReference type="CDD" id="cd02440">
    <property type="entry name" value="AdoMet_MTases"/>
    <property type="match status" value="1"/>
</dbReference>
<dbReference type="InterPro" id="IPR050508">
    <property type="entry name" value="Methyltransf_Superfamily"/>
</dbReference>
<organism evidence="2 3">
    <name type="scientific">Anaerolinea thermophila (strain DSM 14523 / JCM 11388 / NBRC 100420 / UNI-1)</name>
    <dbReference type="NCBI Taxonomy" id="926569"/>
    <lineage>
        <taxon>Bacteria</taxon>
        <taxon>Bacillati</taxon>
        <taxon>Chloroflexota</taxon>
        <taxon>Anaerolineae</taxon>
        <taxon>Anaerolineales</taxon>
        <taxon>Anaerolineaceae</taxon>
        <taxon>Anaerolinea</taxon>
    </lineage>
</organism>
<proteinExistence type="predicted"/>
<dbReference type="Gene3D" id="3.40.50.150">
    <property type="entry name" value="Vaccinia Virus protein VP39"/>
    <property type="match status" value="1"/>
</dbReference>
<dbReference type="FunCoup" id="E8MZ55">
    <property type="interactions" value="45"/>
</dbReference>
<dbReference type="HOGENOM" id="CLU_090236_0_0_0"/>
<dbReference type="InterPro" id="IPR029063">
    <property type="entry name" value="SAM-dependent_MTases_sf"/>
</dbReference>
<evidence type="ECO:0000313" key="3">
    <source>
        <dbReference type="Proteomes" id="UP000008922"/>
    </source>
</evidence>
<dbReference type="InterPro" id="IPR013216">
    <property type="entry name" value="Methyltransf_11"/>
</dbReference>
<dbReference type="eggNOG" id="COG2226">
    <property type="taxonomic scope" value="Bacteria"/>
</dbReference>
<name>E8MZ55_ANATU</name>
<dbReference type="KEGG" id="atm:ANT_01640"/>
<evidence type="ECO:0000259" key="1">
    <source>
        <dbReference type="Pfam" id="PF08241"/>
    </source>
</evidence>
<dbReference type="AlphaFoldDB" id="E8MZ55"/>
<dbReference type="Proteomes" id="UP000008922">
    <property type="component" value="Chromosome"/>
</dbReference>
<dbReference type="GO" id="GO:0008757">
    <property type="term" value="F:S-adenosylmethionine-dependent methyltransferase activity"/>
    <property type="evidence" value="ECO:0007669"/>
    <property type="project" value="InterPro"/>
</dbReference>